<keyword evidence="3" id="KW-1015">Disulfide bond</keyword>
<protein>
    <recommendedName>
        <fullName evidence="6">Laminin IV type A domain-containing protein</fullName>
    </recommendedName>
</protein>
<evidence type="ECO:0000313" key="7">
    <source>
        <dbReference type="EMBL" id="CAD9433524.1"/>
    </source>
</evidence>
<accession>A0A7S2CSJ5</accession>
<evidence type="ECO:0000259" key="6">
    <source>
        <dbReference type="PROSITE" id="PS51115"/>
    </source>
</evidence>
<dbReference type="AlphaFoldDB" id="A0A7S2CSJ5"/>
<keyword evidence="4" id="KW-0325">Glycoprotein</keyword>
<evidence type="ECO:0000256" key="3">
    <source>
        <dbReference type="ARBA" id="ARBA00023157"/>
    </source>
</evidence>
<name>A0A7S2CSJ5_9STRA</name>
<keyword evidence="1 5" id="KW-0732">Signal</keyword>
<dbReference type="PROSITE" id="PS51115">
    <property type="entry name" value="LAMININ_IVA"/>
    <property type="match status" value="1"/>
</dbReference>
<evidence type="ECO:0000256" key="5">
    <source>
        <dbReference type="SAM" id="SignalP"/>
    </source>
</evidence>
<sequence length="376" mass="39890">MKTFSSKTKPSGKCDCSACLFLLGIAASLQCSGALPPIAPHQLVMVDSSGEFVIAMRGYDLDGDSLVASLKTLPGSPSLLYQLSKVFSDYGYEPKMGTSISASVNVTGSQNRVLYKRPSIDSLPLGAWGIFTYTVSAADSTSLPGMITLVPPSGLIVASHFAQSAEGWKIVGNKAASSSALFESSSRGILNHFIYGSDDTINTDMAHGGDRSLWWFQAPEKFLGHQGISYGGSLDFVLSSFHGDFDAQNMNPGIFKSSGLHLVEMHCAKCNLNKGVTIAFPAAKASSFTGTAAAFSIALLETGGWLLDPKNTLVSWATPSKCEFIEVLSGLSSLKILGDFTKWYESVALDSVQLRNTRARIPICAQGTPDASTCTC</sequence>
<feature type="domain" description="Laminin IV type A" evidence="6">
    <location>
        <begin position="163"/>
        <end position="376"/>
    </location>
</feature>
<feature type="chain" id="PRO_5030852103" description="Laminin IV type A domain-containing protein" evidence="5">
    <location>
        <begin position="35"/>
        <end position="376"/>
    </location>
</feature>
<proteinExistence type="predicted"/>
<dbReference type="InterPro" id="IPR000034">
    <property type="entry name" value="Laminin_IV"/>
</dbReference>
<dbReference type="SMART" id="SM00281">
    <property type="entry name" value="LamB"/>
    <property type="match status" value="1"/>
</dbReference>
<evidence type="ECO:0000256" key="4">
    <source>
        <dbReference type="ARBA" id="ARBA00023180"/>
    </source>
</evidence>
<feature type="signal peptide" evidence="5">
    <location>
        <begin position="1"/>
        <end position="34"/>
    </location>
</feature>
<evidence type="ECO:0000256" key="2">
    <source>
        <dbReference type="ARBA" id="ARBA00022737"/>
    </source>
</evidence>
<reference evidence="7" key="1">
    <citation type="submission" date="2021-01" db="EMBL/GenBank/DDBJ databases">
        <authorList>
            <person name="Corre E."/>
            <person name="Pelletier E."/>
            <person name="Niang G."/>
            <person name="Scheremetjew M."/>
            <person name="Finn R."/>
            <person name="Kale V."/>
            <person name="Holt S."/>
            <person name="Cochrane G."/>
            <person name="Meng A."/>
            <person name="Brown T."/>
            <person name="Cohen L."/>
        </authorList>
    </citation>
    <scope>NUCLEOTIDE SEQUENCE</scope>
    <source>
        <strain evidence="7">CCMP1381</strain>
    </source>
</reference>
<evidence type="ECO:0000256" key="1">
    <source>
        <dbReference type="ARBA" id="ARBA00022729"/>
    </source>
</evidence>
<keyword evidence="2" id="KW-0677">Repeat</keyword>
<organism evidence="7">
    <name type="scientific">Octactis speculum</name>
    <dbReference type="NCBI Taxonomy" id="3111310"/>
    <lineage>
        <taxon>Eukaryota</taxon>
        <taxon>Sar</taxon>
        <taxon>Stramenopiles</taxon>
        <taxon>Ochrophyta</taxon>
        <taxon>Dictyochophyceae</taxon>
        <taxon>Dictyochales</taxon>
        <taxon>Dictyochaceae</taxon>
        <taxon>Octactis</taxon>
    </lineage>
</organism>
<dbReference type="Pfam" id="PF00052">
    <property type="entry name" value="Laminin_B"/>
    <property type="match status" value="1"/>
</dbReference>
<dbReference type="EMBL" id="HBGS01032450">
    <property type="protein sequence ID" value="CAD9433524.1"/>
    <property type="molecule type" value="Transcribed_RNA"/>
</dbReference>
<gene>
    <name evidence="7" type="ORF">DSPE1174_LOCUS16656</name>
</gene>